<reference evidence="1" key="1">
    <citation type="journal article" date="2023" name="G3 (Bethesda)">
        <title>A reference genome for the long-term kleptoplast-retaining sea slug Elysia crispata morphotype clarki.</title>
        <authorList>
            <person name="Eastman K.E."/>
            <person name="Pendleton A.L."/>
            <person name="Shaikh M.A."/>
            <person name="Suttiyut T."/>
            <person name="Ogas R."/>
            <person name="Tomko P."/>
            <person name="Gavelis G."/>
            <person name="Widhalm J.R."/>
            <person name="Wisecaver J.H."/>
        </authorList>
    </citation>
    <scope>NUCLEOTIDE SEQUENCE</scope>
    <source>
        <strain evidence="1">ECLA1</strain>
    </source>
</reference>
<dbReference type="AlphaFoldDB" id="A0AAE1B4I8"/>
<evidence type="ECO:0000313" key="1">
    <source>
        <dbReference type="EMBL" id="KAK3799368.1"/>
    </source>
</evidence>
<proteinExistence type="predicted"/>
<protein>
    <submittedName>
        <fullName evidence="1">Uncharacterized protein</fullName>
    </submittedName>
</protein>
<name>A0AAE1B4I8_9GAST</name>
<organism evidence="1 2">
    <name type="scientific">Elysia crispata</name>
    <name type="common">lettuce slug</name>
    <dbReference type="NCBI Taxonomy" id="231223"/>
    <lineage>
        <taxon>Eukaryota</taxon>
        <taxon>Metazoa</taxon>
        <taxon>Spiralia</taxon>
        <taxon>Lophotrochozoa</taxon>
        <taxon>Mollusca</taxon>
        <taxon>Gastropoda</taxon>
        <taxon>Heterobranchia</taxon>
        <taxon>Euthyneura</taxon>
        <taxon>Panpulmonata</taxon>
        <taxon>Sacoglossa</taxon>
        <taxon>Placobranchoidea</taxon>
        <taxon>Plakobranchidae</taxon>
        <taxon>Elysia</taxon>
    </lineage>
</organism>
<comment type="caution">
    <text evidence="1">The sequence shown here is derived from an EMBL/GenBank/DDBJ whole genome shotgun (WGS) entry which is preliminary data.</text>
</comment>
<accession>A0AAE1B4I8</accession>
<gene>
    <name evidence="1" type="ORF">RRG08_013188</name>
</gene>
<evidence type="ECO:0000313" key="2">
    <source>
        <dbReference type="Proteomes" id="UP001283361"/>
    </source>
</evidence>
<keyword evidence="2" id="KW-1185">Reference proteome</keyword>
<sequence length="66" mass="7635">MGLTEVTSTLTELENRNLEKEPLRNWDHFQRLVVQLTNPARCRGKKRAWHNGVITLEINDNSGYVA</sequence>
<dbReference type="Proteomes" id="UP001283361">
    <property type="component" value="Unassembled WGS sequence"/>
</dbReference>
<dbReference type="EMBL" id="JAWDGP010000579">
    <property type="protein sequence ID" value="KAK3799368.1"/>
    <property type="molecule type" value="Genomic_DNA"/>
</dbReference>